<dbReference type="Proteomes" id="UP000652761">
    <property type="component" value="Unassembled WGS sequence"/>
</dbReference>
<evidence type="ECO:0000313" key="2">
    <source>
        <dbReference type="EMBL" id="MQM12087.1"/>
    </source>
</evidence>
<organism evidence="2 3">
    <name type="scientific">Colocasia esculenta</name>
    <name type="common">Wild taro</name>
    <name type="synonym">Arum esculentum</name>
    <dbReference type="NCBI Taxonomy" id="4460"/>
    <lineage>
        <taxon>Eukaryota</taxon>
        <taxon>Viridiplantae</taxon>
        <taxon>Streptophyta</taxon>
        <taxon>Embryophyta</taxon>
        <taxon>Tracheophyta</taxon>
        <taxon>Spermatophyta</taxon>
        <taxon>Magnoliopsida</taxon>
        <taxon>Liliopsida</taxon>
        <taxon>Araceae</taxon>
        <taxon>Aroideae</taxon>
        <taxon>Colocasieae</taxon>
        <taxon>Colocasia</taxon>
    </lineage>
</organism>
<proteinExistence type="predicted"/>
<dbReference type="EMBL" id="NMUH01005192">
    <property type="protein sequence ID" value="MQM12087.1"/>
    <property type="molecule type" value="Genomic_DNA"/>
</dbReference>
<dbReference type="AlphaFoldDB" id="A0A843WVF8"/>
<feature type="compositionally biased region" description="Basic and acidic residues" evidence="1">
    <location>
        <begin position="18"/>
        <end position="36"/>
    </location>
</feature>
<comment type="caution">
    <text evidence="2">The sequence shown here is derived from an EMBL/GenBank/DDBJ whole genome shotgun (WGS) entry which is preliminary data.</text>
</comment>
<protein>
    <submittedName>
        <fullName evidence="2">Uncharacterized protein</fullName>
    </submittedName>
</protein>
<sequence>VYTDFVMVVSTHPLMHPTQDKSQELSGRREEEREKGICIQRSRAAPPREEEGEEEGEEEEELVIAAVLIQKEIQPSLVKCVDTAPGSVDTRPSLQKTQLPDWDSVSTQPVAVSTLVSAPRRPILRKWGSVSTHSLVVSTHSG</sequence>
<reference evidence="2" key="1">
    <citation type="submission" date="2017-07" db="EMBL/GenBank/DDBJ databases">
        <title>Taro Niue Genome Assembly and Annotation.</title>
        <authorList>
            <person name="Atibalentja N."/>
            <person name="Keating K."/>
            <person name="Fields C.J."/>
        </authorList>
    </citation>
    <scope>NUCLEOTIDE SEQUENCE</scope>
    <source>
        <strain evidence="2">Niue_2</strain>
        <tissue evidence="2">Leaf</tissue>
    </source>
</reference>
<evidence type="ECO:0000313" key="3">
    <source>
        <dbReference type="Proteomes" id="UP000652761"/>
    </source>
</evidence>
<gene>
    <name evidence="2" type="ORF">Taro_044999</name>
</gene>
<name>A0A843WVF8_COLES</name>
<evidence type="ECO:0000256" key="1">
    <source>
        <dbReference type="SAM" id="MobiDB-lite"/>
    </source>
</evidence>
<feature type="compositionally biased region" description="Polar residues" evidence="1">
    <location>
        <begin position="90"/>
        <end position="102"/>
    </location>
</feature>
<feature type="non-terminal residue" evidence="2">
    <location>
        <position position="142"/>
    </location>
</feature>
<accession>A0A843WVF8</accession>
<feature type="region of interest" description="Disordered" evidence="1">
    <location>
        <begin position="14"/>
        <end position="58"/>
    </location>
</feature>
<keyword evidence="3" id="KW-1185">Reference proteome</keyword>
<feature type="region of interest" description="Disordered" evidence="1">
    <location>
        <begin position="83"/>
        <end position="102"/>
    </location>
</feature>